<evidence type="ECO:0000313" key="1">
    <source>
        <dbReference type="EMBL" id="KAF3602089.1"/>
    </source>
</evidence>
<protein>
    <submittedName>
        <fullName evidence="1">Uncharacterized protein</fullName>
    </submittedName>
</protein>
<name>A0A8S9SMH3_BRACR</name>
<gene>
    <name evidence="1" type="ORF">F2Q69_00039324</name>
</gene>
<sequence>MQVKPCLILPWQDQSCVCDGKFGLLGVGEVKTLLTSFLTCFYLGNIEATSPVHAVTTLPPSRGIAPEL</sequence>
<dbReference type="EMBL" id="QGKX02000004">
    <property type="protein sequence ID" value="KAF3602089.1"/>
    <property type="molecule type" value="Genomic_DNA"/>
</dbReference>
<dbReference type="Proteomes" id="UP000712600">
    <property type="component" value="Unassembled WGS sequence"/>
</dbReference>
<accession>A0A8S9SMH3</accession>
<evidence type="ECO:0000313" key="2">
    <source>
        <dbReference type="Proteomes" id="UP000712600"/>
    </source>
</evidence>
<dbReference type="AlphaFoldDB" id="A0A8S9SMH3"/>
<organism evidence="1 2">
    <name type="scientific">Brassica cretica</name>
    <name type="common">Mustard</name>
    <dbReference type="NCBI Taxonomy" id="69181"/>
    <lineage>
        <taxon>Eukaryota</taxon>
        <taxon>Viridiplantae</taxon>
        <taxon>Streptophyta</taxon>
        <taxon>Embryophyta</taxon>
        <taxon>Tracheophyta</taxon>
        <taxon>Spermatophyta</taxon>
        <taxon>Magnoliopsida</taxon>
        <taxon>eudicotyledons</taxon>
        <taxon>Gunneridae</taxon>
        <taxon>Pentapetalae</taxon>
        <taxon>rosids</taxon>
        <taxon>malvids</taxon>
        <taxon>Brassicales</taxon>
        <taxon>Brassicaceae</taxon>
        <taxon>Brassiceae</taxon>
        <taxon>Brassica</taxon>
    </lineage>
</organism>
<proteinExistence type="predicted"/>
<comment type="caution">
    <text evidence="1">The sequence shown here is derived from an EMBL/GenBank/DDBJ whole genome shotgun (WGS) entry which is preliminary data.</text>
</comment>
<reference evidence="1" key="1">
    <citation type="submission" date="2019-12" db="EMBL/GenBank/DDBJ databases">
        <title>Genome sequencing and annotation of Brassica cretica.</title>
        <authorList>
            <person name="Studholme D.J."/>
            <person name="Sarris P."/>
        </authorList>
    </citation>
    <scope>NUCLEOTIDE SEQUENCE</scope>
    <source>
        <strain evidence="1">PFS-109/04</strain>
        <tissue evidence="1">Leaf</tissue>
    </source>
</reference>